<evidence type="ECO:0000313" key="2">
    <source>
        <dbReference type="Proteomes" id="UP000464233"/>
    </source>
</evidence>
<sequence>MLCLVTMDVTKKWTMKVQNWGQISSHFVMFFEDRVLTHL</sequence>
<dbReference type="EMBL" id="LN846932">
    <property type="protein sequence ID" value="CRI06702.1"/>
    <property type="molecule type" value="Genomic_DNA"/>
</dbReference>
<reference evidence="1 2" key="2">
    <citation type="submission" date="2015-04" db="EMBL/GenBank/DDBJ databases">
        <title>Carnobacterium maltaromaticum LMA28 plasmids.</title>
        <authorList>
            <person name="Cailliez-Grimal C."/>
            <person name="Iskandar C."/>
        </authorList>
    </citation>
    <scope>NUCLEOTIDE SEQUENCE [LARGE SCALE GENOMIC DNA]</scope>
    <source>
        <strain evidence="1 2">LMA28</strain>
        <plasmid evidence="2">Chromosome</plasmid>
    </source>
</reference>
<keyword evidence="1" id="KW-0614">Plasmid</keyword>
<reference evidence="1 2" key="1">
    <citation type="submission" date="2015-04" db="EMBL/GenBank/DDBJ databases">
        <title>Carnobacterium maltaromaticum LMA28 complete chromosome sequence.</title>
        <authorList>
            <person name="Borges F."/>
            <person name="Cailliez-Grimal C."/>
        </authorList>
    </citation>
    <scope>NUCLEOTIDE SEQUENCE [LARGE SCALE GENOMIC DNA]</scope>
    <source>
        <strain evidence="1 2">LMA28</strain>
        <plasmid evidence="2">Chromosome</plasmid>
    </source>
</reference>
<protein>
    <submittedName>
        <fullName evidence="1">Uncharacterized protein</fullName>
    </submittedName>
</protein>
<organism evidence="1 2">
    <name type="scientific">Carnobacterium maltaromaticum</name>
    <name type="common">Carnobacterium piscicola</name>
    <dbReference type="NCBI Taxonomy" id="2751"/>
    <lineage>
        <taxon>Bacteria</taxon>
        <taxon>Bacillati</taxon>
        <taxon>Bacillota</taxon>
        <taxon>Bacilli</taxon>
        <taxon>Lactobacillales</taxon>
        <taxon>Carnobacteriaceae</taxon>
        <taxon>Carnobacterium</taxon>
    </lineage>
</organism>
<dbReference type="AlphaFoldDB" id="A0A1Z5AXB0"/>
<name>A0A1Z5AXB0_CARML</name>
<gene>
    <name evidence="1" type="ORF">BN424_pa0037</name>
</gene>
<evidence type="ECO:0000313" key="1">
    <source>
        <dbReference type="EMBL" id="CRI06702.1"/>
    </source>
</evidence>
<proteinExistence type="predicted"/>
<dbReference type="Proteomes" id="UP000464233">
    <property type="component" value="Plasmid LMA_pa"/>
</dbReference>
<geneLocation type="plasmid" evidence="1">
    <name>LMA_pa</name>
</geneLocation>
<accession>A0A1Z5AXB0</accession>